<keyword evidence="2 8" id="KW-0863">Zinc-finger</keyword>
<gene>
    <name evidence="13" type="primary">LOC105052210</name>
</gene>
<dbReference type="FunCoup" id="A0A6I9RRG2">
    <property type="interactions" value="1296"/>
</dbReference>
<dbReference type="PANTHER" id="PTHR31992:SF75">
    <property type="entry name" value="DOF ZINC FINGER PROTEIN"/>
    <property type="match status" value="1"/>
</dbReference>
<evidence type="ECO:0000256" key="2">
    <source>
        <dbReference type="ARBA" id="ARBA00022771"/>
    </source>
</evidence>
<dbReference type="RefSeq" id="XP_010931249.1">
    <property type="nucleotide sequence ID" value="XM_010932947.3"/>
</dbReference>
<evidence type="ECO:0000256" key="9">
    <source>
        <dbReference type="RuleBase" id="RU369094"/>
    </source>
</evidence>
<keyword evidence="5 8" id="KW-0238">DNA-binding</keyword>
<evidence type="ECO:0000256" key="1">
    <source>
        <dbReference type="ARBA" id="ARBA00022723"/>
    </source>
</evidence>
<dbReference type="PROSITE" id="PS01361">
    <property type="entry name" value="ZF_DOF_1"/>
    <property type="match status" value="1"/>
</dbReference>
<dbReference type="OrthoDB" id="1927254at2759"/>
<dbReference type="Pfam" id="PF02701">
    <property type="entry name" value="Zn_ribbon_Dof"/>
    <property type="match status" value="1"/>
</dbReference>
<proteinExistence type="predicted"/>
<comment type="subcellular location">
    <subcellularLocation>
        <location evidence="8 9">Nucleus</location>
    </subcellularLocation>
</comment>
<dbReference type="GO" id="GO:0005634">
    <property type="term" value="C:nucleus"/>
    <property type="evidence" value="ECO:0007669"/>
    <property type="project" value="UniProtKB-SubCell"/>
</dbReference>
<dbReference type="InterPro" id="IPR045174">
    <property type="entry name" value="Dof"/>
</dbReference>
<dbReference type="PANTHER" id="PTHR31992">
    <property type="entry name" value="DOF ZINC FINGER PROTEIN DOF1.4-RELATED"/>
    <property type="match status" value="1"/>
</dbReference>
<keyword evidence="4 9" id="KW-0805">Transcription regulation</keyword>
<feature type="compositionally biased region" description="Polar residues" evidence="10">
    <location>
        <begin position="14"/>
        <end position="25"/>
    </location>
</feature>
<dbReference type="GO" id="GO:0003700">
    <property type="term" value="F:DNA-binding transcription factor activity"/>
    <property type="evidence" value="ECO:0007669"/>
    <property type="project" value="UniProtKB-UniRule"/>
</dbReference>
<reference evidence="13" key="1">
    <citation type="submission" date="2025-08" db="UniProtKB">
        <authorList>
            <consortium name="RefSeq"/>
        </authorList>
    </citation>
    <scope>IDENTIFICATION</scope>
</reference>
<dbReference type="KEGG" id="egu:105052210"/>
<evidence type="ECO:0000256" key="8">
    <source>
        <dbReference type="PROSITE-ProRule" id="PRU00071"/>
    </source>
</evidence>
<evidence type="ECO:0000313" key="13">
    <source>
        <dbReference type="RefSeq" id="XP_010931249.1"/>
    </source>
</evidence>
<evidence type="ECO:0000256" key="5">
    <source>
        <dbReference type="ARBA" id="ARBA00023125"/>
    </source>
</evidence>
<feature type="region of interest" description="Disordered" evidence="10">
    <location>
        <begin position="13"/>
        <end position="50"/>
    </location>
</feature>
<evidence type="ECO:0000259" key="11">
    <source>
        <dbReference type="PROSITE" id="PS50884"/>
    </source>
</evidence>
<dbReference type="AlphaFoldDB" id="A0A6I9RRG2"/>
<dbReference type="PROSITE" id="PS50884">
    <property type="entry name" value="ZF_DOF_2"/>
    <property type="match status" value="1"/>
</dbReference>
<dbReference type="Proteomes" id="UP000504607">
    <property type="component" value="Chromosome 10"/>
</dbReference>
<evidence type="ECO:0000256" key="7">
    <source>
        <dbReference type="ARBA" id="ARBA00023242"/>
    </source>
</evidence>
<accession>A0A6I9RRG2</accession>
<keyword evidence="6 9" id="KW-0804">Transcription</keyword>
<evidence type="ECO:0000256" key="3">
    <source>
        <dbReference type="ARBA" id="ARBA00022833"/>
    </source>
</evidence>
<comment type="function">
    <text evidence="9">Transcription factor that binds specifically to a 5'-AA[AG]G-3' consensus core sequence.</text>
</comment>
<keyword evidence="3 9" id="KW-0862">Zinc</keyword>
<feature type="region of interest" description="Disordered" evidence="10">
    <location>
        <begin position="121"/>
        <end position="175"/>
    </location>
</feature>
<feature type="compositionally biased region" description="Low complexity" evidence="10">
    <location>
        <begin position="134"/>
        <end position="165"/>
    </location>
</feature>
<organism evidence="12 13">
    <name type="scientific">Elaeis guineensis var. tenera</name>
    <name type="common">Oil palm</name>
    <dbReference type="NCBI Taxonomy" id="51953"/>
    <lineage>
        <taxon>Eukaryota</taxon>
        <taxon>Viridiplantae</taxon>
        <taxon>Streptophyta</taxon>
        <taxon>Embryophyta</taxon>
        <taxon>Tracheophyta</taxon>
        <taxon>Spermatophyta</taxon>
        <taxon>Magnoliopsida</taxon>
        <taxon>Liliopsida</taxon>
        <taxon>Arecaceae</taxon>
        <taxon>Arecoideae</taxon>
        <taxon>Cocoseae</taxon>
        <taxon>Elaeidinae</taxon>
        <taxon>Elaeis</taxon>
    </lineage>
</organism>
<sequence length="349" mass="36187">MVFSSVPVYLDPPNWNQQQAHQPPSASGGGSGEVHQLPPVLASPGPHEVGMAAGLVRPGSMAERARLAKIPQPEPALKCPRCDSTNTKFCYFNNYSLSQPRHFCKTCRRYWTRGGALRNVPVGGGCRRNKRTKSSGSSSKSSNTAANADRQVAGITSSSSPSTATSGGGAILPHIPPPTQFPFMSSLHHTLADYSGASNLGLSFTGIQPIEQVDYQVGSTSSIGLDHWRLQQIQQFPFLGGLEPPPPPPAQPVPGIYPFDGEGGGQGFAGQVLPKVSGSALITQLASVKMEDSSQGLNLPRQYLGVPGNDQYWGGGGGGGGASSGSGGGSAGWMGELSGFNSSSSGNIL</sequence>
<evidence type="ECO:0000256" key="6">
    <source>
        <dbReference type="ARBA" id="ARBA00023163"/>
    </source>
</evidence>
<evidence type="ECO:0000256" key="4">
    <source>
        <dbReference type="ARBA" id="ARBA00023015"/>
    </source>
</evidence>
<evidence type="ECO:0000313" key="12">
    <source>
        <dbReference type="Proteomes" id="UP000504607"/>
    </source>
</evidence>
<dbReference type="GeneID" id="105052210"/>
<keyword evidence="7 8" id="KW-0539">Nucleus</keyword>
<dbReference type="GO" id="GO:0008270">
    <property type="term" value="F:zinc ion binding"/>
    <property type="evidence" value="ECO:0007669"/>
    <property type="project" value="UniProtKB-KW"/>
</dbReference>
<feature type="domain" description="Dof-type" evidence="11">
    <location>
        <begin position="77"/>
        <end position="131"/>
    </location>
</feature>
<dbReference type="InterPro" id="IPR003851">
    <property type="entry name" value="Znf_Dof"/>
</dbReference>
<evidence type="ECO:0000256" key="10">
    <source>
        <dbReference type="SAM" id="MobiDB-lite"/>
    </source>
</evidence>
<protein>
    <recommendedName>
        <fullName evidence="9">Dof zinc finger protein</fullName>
    </recommendedName>
</protein>
<name>A0A6I9RRG2_ELAGV</name>
<keyword evidence="1 9" id="KW-0479">Metal-binding</keyword>
<dbReference type="InParanoid" id="A0A6I9RRG2"/>
<dbReference type="GO" id="GO:0003677">
    <property type="term" value="F:DNA binding"/>
    <property type="evidence" value="ECO:0007669"/>
    <property type="project" value="UniProtKB-UniRule"/>
</dbReference>
<keyword evidence="12" id="KW-1185">Reference proteome</keyword>